<evidence type="ECO:0000313" key="2">
    <source>
        <dbReference type="Proteomes" id="UP000035540"/>
    </source>
</evidence>
<dbReference type="AlphaFoldDB" id="A0A0G3H6U0"/>
<reference evidence="2" key="2">
    <citation type="submission" date="2015-05" db="EMBL/GenBank/DDBJ databases">
        <title>Complete genome sequence of Corynebacterium testudinoris DSM 44614, recovered from necrotic lesions in the mouth of a tortoise.</title>
        <authorList>
            <person name="Ruckert C."/>
            <person name="Albersmeier A."/>
            <person name="Winkler A."/>
            <person name="Tauch A."/>
        </authorList>
    </citation>
    <scope>NUCLEOTIDE SEQUENCE [LARGE SCALE GENOMIC DNA]</scope>
    <source>
        <strain evidence="2">DSM 44614</strain>
    </source>
</reference>
<evidence type="ECO:0000313" key="1">
    <source>
        <dbReference type="EMBL" id="AKK07558.1"/>
    </source>
</evidence>
<dbReference type="PATRIC" id="fig|136857.5.peg.87"/>
<dbReference type="OrthoDB" id="4408613at2"/>
<sequence length="259" mass="28220">MISTTTYAESLARRIFHGAGALSLVPYRVDSTAHFPVLAHGINAHGQLVVACAAADTERMGDRTGETAVRVDGIKKSLEFDVDITVASLHALADITWVEPGAAVEGLDVDPNPYLRFGVLKLDNVFIRGPQGTTRTSFDELIEGKLDSRELDARELDAREAVDRLPVWRQSQLIDDVLGGNLPGILLADRVQPLCSSHHFRLWVADVDPRGIVLLKATDDRVTTVLVQFAERVTTIEDLARAVDVLAVPASDRNASPRI</sequence>
<gene>
    <name evidence="1" type="ORF">CTEST_00440</name>
</gene>
<name>A0A0G3H6U0_9CORY</name>
<organism evidence="1 2">
    <name type="scientific">Corynebacterium testudinoris</name>
    <dbReference type="NCBI Taxonomy" id="136857"/>
    <lineage>
        <taxon>Bacteria</taxon>
        <taxon>Bacillati</taxon>
        <taxon>Actinomycetota</taxon>
        <taxon>Actinomycetes</taxon>
        <taxon>Mycobacteriales</taxon>
        <taxon>Corynebacteriaceae</taxon>
        <taxon>Corynebacterium</taxon>
    </lineage>
</organism>
<accession>A0A0G3H6U0</accession>
<dbReference type="KEGG" id="cted:CTEST_00440"/>
<dbReference type="Proteomes" id="UP000035540">
    <property type="component" value="Chromosome"/>
</dbReference>
<protein>
    <recommendedName>
        <fullName evidence="3">DUF2470 domain-containing protein</fullName>
    </recommendedName>
</protein>
<dbReference type="EMBL" id="CP011545">
    <property type="protein sequence ID" value="AKK07558.1"/>
    <property type="molecule type" value="Genomic_DNA"/>
</dbReference>
<reference evidence="1 2" key="1">
    <citation type="journal article" date="2015" name="Genome Announc.">
        <title>Complete Genome Sequence of the Type Strain Corynebacterium testudinoris DSM 44614, Recovered from Necrotic Lesions in the Mouth of a Tortoise.</title>
        <authorList>
            <person name="Ruckert C."/>
            <person name="Kriete M."/>
            <person name="Jaenicke S."/>
            <person name="Winkler A."/>
            <person name="Tauch A."/>
        </authorList>
    </citation>
    <scope>NUCLEOTIDE SEQUENCE [LARGE SCALE GENOMIC DNA]</scope>
    <source>
        <strain evidence="1 2">DSM 44614</strain>
    </source>
</reference>
<dbReference type="RefSeq" id="WP_047252055.1">
    <property type="nucleotide sequence ID" value="NZ_CP011545.1"/>
</dbReference>
<keyword evidence="2" id="KW-1185">Reference proteome</keyword>
<proteinExistence type="predicted"/>
<evidence type="ECO:0008006" key="3">
    <source>
        <dbReference type="Google" id="ProtNLM"/>
    </source>
</evidence>